<feature type="compositionally biased region" description="Basic and acidic residues" evidence="2">
    <location>
        <begin position="114"/>
        <end position="126"/>
    </location>
</feature>
<protein>
    <submittedName>
        <fullName evidence="4">YL1 nuclear protein-domain-containing protein</fullName>
    </submittedName>
</protein>
<evidence type="ECO:0000313" key="5">
    <source>
        <dbReference type="Proteomes" id="UP000758603"/>
    </source>
</evidence>
<gene>
    <name evidence="4" type="ORF">BKA67DRAFT_658226</name>
</gene>
<feature type="domain" description="Vps72/YL1 C-terminal" evidence="3">
    <location>
        <begin position="676"/>
        <end position="705"/>
    </location>
</feature>
<feature type="compositionally biased region" description="Pro residues" evidence="2">
    <location>
        <begin position="620"/>
        <end position="633"/>
    </location>
</feature>
<dbReference type="Proteomes" id="UP000758603">
    <property type="component" value="Unassembled WGS sequence"/>
</dbReference>
<feature type="compositionally biased region" description="Low complexity" evidence="2">
    <location>
        <begin position="149"/>
        <end position="159"/>
    </location>
</feature>
<feature type="region of interest" description="Disordered" evidence="2">
    <location>
        <begin position="1"/>
        <end position="184"/>
    </location>
</feature>
<feature type="region of interest" description="Disordered" evidence="2">
    <location>
        <begin position="667"/>
        <end position="693"/>
    </location>
</feature>
<accession>A0A9P8UKQ0</accession>
<feature type="region of interest" description="Disordered" evidence="2">
    <location>
        <begin position="240"/>
        <end position="259"/>
    </location>
</feature>
<dbReference type="Pfam" id="PF05764">
    <property type="entry name" value="YL1"/>
    <property type="match status" value="1"/>
</dbReference>
<name>A0A9P8UKQ0_9PEZI</name>
<sequence length="854" mass="90889">MAEEGGEQPMSLDQEAEKNAVPSSSDSESSDNDEAGPPPVEWLATTRAKRSTAGNRMKSMLAAEEPDDELELLFAEDADDAGFTDVGEGDSDVQMDSSSDEEDAQNQGDDEAGEKELEKQARERKLATRKRKAQEAIPVKFRKKVRADPTATSSSTATPAPRPKKKSERASWLPSLADLPTRASKRETTMLSKEALHQQMVEREAKRLKLMEAMERKAKRMEALKKPPMTQAERMAEAAKVEKRNAKSLNRWEEAEKQREEERKAKLAALNNRQLSGPVVTFWSGMGEWVDGKLKHLGKSVTIEERPAKKRLSTVGAEKLADVPVQEEPAQNEQSKVSKPPADTISAPVASDKAAVLPAGDPHTTGTGTSPKSANIEKSVSVTTPQLHTMDSKQQDLIGPSMAVPEEQIAQPPPTTESKAPDTKVLEPTIQEPPPRPAPPQTTPSETRPTQTTPSSSKPAEMRPPDLQPPSSGPYTTSMFAPPLQAQGPVMKPPEMRPPTNSFLAPPSGTSGLSMPVLGYSPHPPPTNQPSNGLAAPNAGQRQSPLSMPQTNARPPPPPPATARARPPTPSQQSPIAPPSMVPVAKPQQSLTQPAPKPLGILKPSHTNASKKAKEQPGLPDLPPSPRSPPPPNMKATRNSIILQNFDENAIEQKSVQQRILFGKETGKLAKPAPPPKCIITNKPARYKDPKTGLPYYDSKAYKEIQKLQRGDYKWSQLVGAWVGTGSFAAQGVPARFLDPDAPAPPKPASPVKQEPSATPEPAQAAVADPPAAATTPSTQGQQMPPTPVAASPSPGSVNAAATFPRPPSAAPVSAQSAPTLAVAGNSTLATPASPLPTAAAAPTPPANPAPMIQ</sequence>
<feature type="region of interest" description="Disordered" evidence="2">
    <location>
        <begin position="302"/>
        <end position="640"/>
    </location>
</feature>
<comment type="similarity">
    <text evidence="1">Belongs to the VPS72/YL1 family.</text>
</comment>
<organism evidence="4 5">
    <name type="scientific">Truncatella angustata</name>
    <dbReference type="NCBI Taxonomy" id="152316"/>
    <lineage>
        <taxon>Eukaryota</taxon>
        <taxon>Fungi</taxon>
        <taxon>Dikarya</taxon>
        <taxon>Ascomycota</taxon>
        <taxon>Pezizomycotina</taxon>
        <taxon>Sordariomycetes</taxon>
        <taxon>Xylariomycetidae</taxon>
        <taxon>Amphisphaeriales</taxon>
        <taxon>Sporocadaceae</taxon>
        <taxon>Truncatella</taxon>
    </lineage>
</organism>
<dbReference type="PANTHER" id="PTHR13275:SF4">
    <property type="entry name" value="VACUOLAR PROTEIN SORTING-ASSOCIATED PROTEIN 72 HOMOLOG"/>
    <property type="match status" value="1"/>
</dbReference>
<comment type="caution">
    <text evidence="4">The sequence shown here is derived from an EMBL/GenBank/DDBJ whole genome shotgun (WGS) entry which is preliminary data.</text>
</comment>
<evidence type="ECO:0000313" key="4">
    <source>
        <dbReference type="EMBL" id="KAH6653888.1"/>
    </source>
</evidence>
<feature type="compositionally biased region" description="Polar residues" evidence="2">
    <location>
        <begin position="499"/>
        <end position="513"/>
    </location>
</feature>
<evidence type="ECO:0000256" key="1">
    <source>
        <dbReference type="ARBA" id="ARBA00006832"/>
    </source>
</evidence>
<feature type="compositionally biased region" description="Pro residues" evidence="2">
    <location>
        <begin position="843"/>
        <end position="854"/>
    </location>
</feature>
<dbReference type="RefSeq" id="XP_045958158.1">
    <property type="nucleotide sequence ID" value="XM_046107247.1"/>
</dbReference>
<keyword evidence="5" id="KW-1185">Reference proteome</keyword>
<dbReference type="Pfam" id="PF08265">
    <property type="entry name" value="YL1_C"/>
    <property type="match status" value="1"/>
</dbReference>
<dbReference type="AlphaFoldDB" id="A0A9P8UKQ0"/>
<feature type="compositionally biased region" description="Low complexity" evidence="2">
    <location>
        <begin position="762"/>
        <end position="783"/>
    </location>
</feature>
<evidence type="ECO:0000256" key="2">
    <source>
        <dbReference type="SAM" id="MobiDB-lite"/>
    </source>
</evidence>
<dbReference type="OrthoDB" id="3942062at2759"/>
<evidence type="ECO:0000259" key="3">
    <source>
        <dbReference type="SMART" id="SM00993"/>
    </source>
</evidence>
<dbReference type="SMART" id="SM00993">
    <property type="entry name" value="YL1_C"/>
    <property type="match status" value="1"/>
</dbReference>
<reference evidence="4" key="1">
    <citation type="journal article" date="2021" name="Nat. Commun.">
        <title>Genetic determinants of endophytism in the Arabidopsis root mycobiome.</title>
        <authorList>
            <person name="Mesny F."/>
            <person name="Miyauchi S."/>
            <person name="Thiergart T."/>
            <person name="Pickel B."/>
            <person name="Atanasova L."/>
            <person name="Karlsson M."/>
            <person name="Huettel B."/>
            <person name="Barry K.W."/>
            <person name="Haridas S."/>
            <person name="Chen C."/>
            <person name="Bauer D."/>
            <person name="Andreopoulos W."/>
            <person name="Pangilinan J."/>
            <person name="LaButti K."/>
            <person name="Riley R."/>
            <person name="Lipzen A."/>
            <person name="Clum A."/>
            <person name="Drula E."/>
            <person name="Henrissat B."/>
            <person name="Kohler A."/>
            <person name="Grigoriev I.V."/>
            <person name="Martin F.M."/>
            <person name="Hacquard S."/>
        </authorList>
    </citation>
    <scope>NUCLEOTIDE SEQUENCE</scope>
    <source>
        <strain evidence="4">MPI-SDFR-AT-0073</strain>
    </source>
</reference>
<feature type="compositionally biased region" description="Polar residues" evidence="2">
    <location>
        <begin position="364"/>
        <end position="389"/>
    </location>
</feature>
<dbReference type="GeneID" id="70136138"/>
<dbReference type="PANTHER" id="PTHR13275">
    <property type="entry name" value="YL-1 PROTEIN TRANSCRIPTION FACTOR-LIKE 1"/>
    <property type="match status" value="1"/>
</dbReference>
<feature type="compositionally biased region" description="Low complexity" evidence="2">
    <location>
        <begin position="827"/>
        <end position="842"/>
    </location>
</feature>
<dbReference type="EMBL" id="JAGPXC010000004">
    <property type="protein sequence ID" value="KAH6653888.1"/>
    <property type="molecule type" value="Genomic_DNA"/>
</dbReference>
<feature type="compositionally biased region" description="Low complexity" evidence="2">
    <location>
        <begin position="443"/>
        <end position="459"/>
    </location>
</feature>
<proteinExistence type="inferred from homology"/>
<dbReference type="PRINTS" id="PR01217">
    <property type="entry name" value="PRICHEXTENSN"/>
</dbReference>
<dbReference type="InterPro" id="IPR013272">
    <property type="entry name" value="Vps72/YL1_C"/>
</dbReference>
<feature type="compositionally biased region" description="Pro residues" evidence="2">
    <location>
        <begin position="431"/>
        <end position="442"/>
    </location>
</feature>
<feature type="region of interest" description="Disordered" evidence="2">
    <location>
        <begin position="734"/>
        <end position="854"/>
    </location>
</feature>
<dbReference type="InterPro" id="IPR046757">
    <property type="entry name" value="YL1_N"/>
</dbReference>
<dbReference type="GO" id="GO:0005634">
    <property type="term" value="C:nucleus"/>
    <property type="evidence" value="ECO:0007669"/>
    <property type="project" value="TreeGrafter"/>
</dbReference>
<feature type="compositionally biased region" description="Acidic residues" evidence="2">
    <location>
        <begin position="64"/>
        <end position="113"/>
    </location>
</feature>
<feature type="compositionally biased region" description="Polar residues" evidence="2">
    <location>
        <begin position="540"/>
        <end position="552"/>
    </location>
</feature>